<evidence type="ECO:0000313" key="8">
    <source>
        <dbReference type="EMBL" id="MFD1778548.1"/>
    </source>
</evidence>
<sequence>MHYGWVVVWITFVAVLIAAGIRSITGVILIPLEQEFEWSRSSISFAFAINLILYGISGPFIAAGLERLGVRKIMAYSMVLLVIGLITSLYMTHIWQLHLIWGVIIGIGSGVFLSVLSANIATIWFEEKRGMVLGLLMAATAAGQMIFLPLLSFLTEEFSWRMGMTVFIGLGLLITPIIFIWMKDHPRDKGLLPYGATKEEVKNETKKNPITSAFEVLWIGMRSVPFWLLSGSFFICGLSTAGLLGTHFIPASTHHGIPEVHAASIFAFMGVFNIIGTMIAGWLSDRFDNRWLLFWFYGLRGLSLLVLPYALQMQSYVMLIAFAVFYGLDWIATVPPTVRLAADFFGKVNGPIIYGWVFAAHQIGSGVAAYLGGYFYEVFHSYTITFLSAGVLCIVATLFVLIIKKQAANLSQDLSVTAGK</sequence>
<accession>A0ABW4MKV5</accession>
<evidence type="ECO:0000256" key="4">
    <source>
        <dbReference type="ARBA" id="ARBA00022989"/>
    </source>
</evidence>
<feature type="transmembrane region" description="Helical" evidence="6">
    <location>
        <begin position="353"/>
        <end position="376"/>
    </location>
</feature>
<dbReference type="InterPro" id="IPR011701">
    <property type="entry name" value="MFS"/>
</dbReference>
<dbReference type="SUPFAM" id="SSF103473">
    <property type="entry name" value="MFS general substrate transporter"/>
    <property type="match status" value="1"/>
</dbReference>
<dbReference type="Pfam" id="PF07690">
    <property type="entry name" value="MFS_1"/>
    <property type="match status" value="1"/>
</dbReference>
<feature type="transmembrane region" description="Helical" evidence="6">
    <location>
        <begin position="291"/>
        <end position="311"/>
    </location>
</feature>
<feature type="transmembrane region" description="Helical" evidence="6">
    <location>
        <begin position="261"/>
        <end position="284"/>
    </location>
</feature>
<dbReference type="PANTHER" id="PTHR11360">
    <property type="entry name" value="MONOCARBOXYLATE TRANSPORTER"/>
    <property type="match status" value="1"/>
</dbReference>
<comment type="subcellular location">
    <subcellularLocation>
        <location evidence="1">Cell membrane</location>
        <topology evidence="1">Multi-pass membrane protein</topology>
    </subcellularLocation>
</comment>
<evidence type="ECO:0000256" key="2">
    <source>
        <dbReference type="ARBA" id="ARBA00022448"/>
    </source>
</evidence>
<dbReference type="PANTHER" id="PTHR11360:SF284">
    <property type="entry name" value="EG:103B4.3 PROTEIN-RELATED"/>
    <property type="match status" value="1"/>
</dbReference>
<name>A0ABW4MKV5_9BACI</name>
<feature type="transmembrane region" description="Helical" evidence="6">
    <location>
        <begin position="7"/>
        <end position="30"/>
    </location>
</feature>
<keyword evidence="9" id="KW-1185">Reference proteome</keyword>
<evidence type="ECO:0000256" key="3">
    <source>
        <dbReference type="ARBA" id="ARBA00022692"/>
    </source>
</evidence>
<feature type="transmembrane region" description="Helical" evidence="6">
    <location>
        <begin position="226"/>
        <end position="249"/>
    </location>
</feature>
<keyword evidence="3 6" id="KW-0812">Transmembrane</keyword>
<feature type="domain" description="Major facilitator superfamily (MFS) profile" evidence="7">
    <location>
        <begin position="6"/>
        <end position="408"/>
    </location>
</feature>
<evidence type="ECO:0000256" key="1">
    <source>
        <dbReference type="ARBA" id="ARBA00004651"/>
    </source>
</evidence>
<feature type="transmembrane region" description="Helical" evidence="6">
    <location>
        <begin position="382"/>
        <end position="403"/>
    </location>
</feature>
<dbReference type="RefSeq" id="WP_304216478.1">
    <property type="nucleotide sequence ID" value="NZ_JBHUEK010000010.1"/>
</dbReference>
<dbReference type="Gene3D" id="1.20.1250.20">
    <property type="entry name" value="MFS general substrate transporter like domains"/>
    <property type="match status" value="2"/>
</dbReference>
<evidence type="ECO:0000313" key="9">
    <source>
        <dbReference type="Proteomes" id="UP001597227"/>
    </source>
</evidence>
<dbReference type="Proteomes" id="UP001597227">
    <property type="component" value="Unassembled WGS sequence"/>
</dbReference>
<dbReference type="InterPro" id="IPR020846">
    <property type="entry name" value="MFS_dom"/>
</dbReference>
<feature type="transmembrane region" description="Helical" evidence="6">
    <location>
        <begin position="99"/>
        <end position="125"/>
    </location>
</feature>
<dbReference type="CDD" id="cd17355">
    <property type="entry name" value="MFS_YcxA_like"/>
    <property type="match status" value="1"/>
</dbReference>
<proteinExistence type="predicted"/>
<keyword evidence="5 6" id="KW-0472">Membrane</keyword>
<feature type="transmembrane region" description="Helical" evidence="6">
    <location>
        <begin position="317"/>
        <end position="341"/>
    </location>
</feature>
<evidence type="ECO:0000259" key="7">
    <source>
        <dbReference type="PROSITE" id="PS50850"/>
    </source>
</evidence>
<keyword evidence="2" id="KW-0813">Transport</keyword>
<organism evidence="8 9">
    <name type="scientific">Fredinandcohnia salidurans</name>
    <dbReference type="NCBI Taxonomy" id="2595041"/>
    <lineage>
        <taxon>Bacteria</taxon>
        <taxon>Bacillati</taxon>
        <taxon>Bacillota</taxon>
        <taxon>Bacilli</taxon>
        <taxon>Bacillales</taxon>
        <taxon>Bacillaceae</taxon>
        <taxon>Fredinandcohnia</taxon>
    </lineage>
</organism>
<protein>
    <submittedName>
        <fullName evidence="8">MFS transporter</fullName>
    </submittedName>
</protein>
<feature type="transmembrane region" description="Helical" evidence="6">
    <location>
        <begin position="132"/>
        <end position="154"/>
    </location>
</feature>
<dbReference type="EMBL" id="JBHUEK010000010">
    <property type="protein sequence ID" value="MFD1778548.1"/>
    <property type="molecule type" value="Genomic_DNA"/>
</dbReference>
<evidence type="ECO:0000256" key="6">
    <source>
        <dbReference type="SAM" id="Phobius"/>
    </source>
</evidence>
<dbReference type="InterPro" id="IPR036259">
    <property type="entry name" value="MFS_trans_sf"/>
</dbReference>
<feature type="transmembrane region" description="Helical" evidence="6">
    <location>
        <begin position="73"/>
        <end position="93"/>
    </location>
</feature>
<evidence type="ECO:0000256" key="5">
    <source>
        <dbReference type="ARBA" id="ARBA00023136"/>
    </source>
</evidence>
<gene>
    <name evidence="8" type="ORF">ACFSFW_07700</name>
</gene>
<comment type="caution">
    <text evidence="8">The sequence shown here is derived from an EMBL/GenBank/DDBJ whole genome shotgun (WGS) entry which is preliminary data.</text>
</comment>
<feature type="transmembrane region" description="Helical" evidence="6">
    <location>
        <begin position="160"/>
        <end position="182"/>
    </location>
</feature>
<reference evidence="9" key="1">
    <citation type="journal article" date="2019" name="Int. J. Syst. Evol. Microbiol.">
        <title>The Global Catalogue of Microorganisms (GCM) 10K type strain sequencing project: providing services to taxonomists for standard genome sequencing and annotation.</title>
        <authorList>
            <consortium name="The Broad Institute Genomics Platform"/>
            <consortium name="The Broad Institute Genome Sequencing Center for Infectious Disease"/>
            <person name="Wu L."/>
            <person name="Ma J."/>
        </authorList>
    </citation>
    <scope>NUCLEOTIDE SEQUENCE [LARGE SCALE GENOMIC DNA]</scope>
    <source>
        <strain evidence="9">CCUG 15531</strain>
    </source>
</reference>
<dbReference type="PROSITE" id="PS50850">
    <property type="entry name" value="MFS"/>
    <property type="match status" value="1"/>
</dbReference>
<dbReference type="InterPro" id="IPR050327">
    <property type="entry name" value="Proton-linked_MCT"/>
</dbReference>
<keyword evidence="4 6" id="KW-1133">Transmembrane helix</keyword>
<feature type="transmembrane region" description="Helical" evidence="6">
    <location>
        <begin position="42"/>
        <end position="61"/>
    </location>
</feature>